<evidence type="ECO:0000313" key="3">
    <source>
        <dbReference type="EMBL" id="ENN93030.1"/>
    </source>
</evidence>
<feature type="transmembrane region" description="Helical" evidence="2">
    <location>
        <begin position="47"/>
        <end position="65"/>
    </location>
</feature>
<name>N6VH01_BARVB</name>
<gene>
    <name evidence="3" type="primary">trwL5</name>
    <name evidence="3" type="ORF">BVtw_16870</name>
</gene>
<keyword evidence="2" id="KW-0472">Membrane</keyword>
<reference evidence="3 4" key="1">
    <citation type="journal article" date="2013" name="PLoS Genet.">
        <title>A gene transfer agent and a dynamic repertoire of secretion systems hold the keys to the explosive radiation of the emerging pathogen Bartonella.</title>
        <authorList>
            <person name="Guy L."/>
            <person name="Nystedt B."/>
            <person name="Toft C."/>
            <person name="Zaremba-Niedzwiedzka K."/>
            <person name="Berglund E.C."/>
            <person name="Granberg F."/>
            <person name="Naslund K."/>
            <person name="Eriksson A.S."/>
            <person name="Andersson S.G."/>
        </authorList>
    </citation>
    <scope>NUCLEOTIDE SEQUENCE [LARGE SCALE GENOMIC DNA]</scope>
    <source>
        <strain evidence="3">Tweed</strain>
    </source>
</reference>
<dbReference type="GO" id="GO:0016020">
    <property type="term" value="C:membrane"/>
    <property type="evidence" value="ECO:0007669"/>
    <property type="project" value="UniProtKB-SubCell"/>
</dbReference>
<dbReference type="InterPro" id="IPR007039">
    <property type="entry name" value="TrbC/VirB2"/>
</dbReference>
<comment type="caution">
    <text evidence="3">The sequence shown here is derived from an EMBL/GenBank/DDBJ whole genome shotgun (WGS) entry which is preliminary data.</text>
</comment>
<evidence type="ECO:0000313" key="4">
    <source>
        <dbReference type="Proteomes" id="UP000014011"/>
    </source>
</evidence>
<keyword evidence="2" id="KW-0812">Transmembrane</keyword>
<dbReference type="HOGENOM" id="CLU_155731_0_0_5"/>
<evidence type="ECO:0000256" key="2">
    <source>
        <dbReference type="SAM" id="Phobius"/>
    </source>
</evidence>
<dbReference type="EMBL" id="AGWD01000027">
    <property type="protein sequence ID" value="ENN93030.1"/>
    <property type="molecule type" value="Genomic_DNA"/>
</dbReference>
<comment type="subcellular location">
    <subcellularLocation>
        <location evidence="1">Membrane</location>
        <topology evidence="1">Multi-pass membrane protein</topology>
    </subcellularLocation>
</comment>
<dbReference type="AlphaFoldDB" id="N6VH01"/>
<sequence>MSIGCRCIYNNFSYAIKIGVVYGDFNHNEGKKMKQSNILDAETGKKISGIIITSIVFLLTEPAYAQTGTKAIDIFTGMQYGLSMIIPIVGAIIFLFLLLIYLFRIISRATFIRWSFSVIVAGAAFYISTLLFYIN</sequence>
<dbReference type="Proteomes" id="UP000014011">
    <property type="component" value="Unassembled WGS sequence"/>
</dbReference>
<proteinExistence type="predicted"/>
<feature type="transmembrane region" description="Helical" evidence="2">
    <location>
        <begin position="114"/>
        <end position="134"/>
    </location>
</feature>
<keyword evidence="2" id="KW-1133">Transmembrane helix</keyword>
<protein>
    <submittedName>
        <fullName evidence="3">TrwL protein</fullName>
    </submittedName>
</protein>
<organism evidence="3 4">
    <name type="scientific">Bartonella vinsonii subsp. berkhoffii str. Tweed</name>
    <dbReference type="NCBI Taxonomy" id="1094502"/>
    <lineage>
        <taxon>Bacteria</taxon>
        <taxon>Pseudomonadati</taxon>
        <taxon>Pseudomonadota</taxon>
        <taxon>Alphaproteobacteria</taxon>
        <taxon>Hyphomicrobiales</taxon>
        <taxon>Bartonellaceae</taxon>
        <taxon>Bartonella</taxon>
    </lineage>
</organism>
<evidence type="ECO:0000256" key="1">
    <source>
        <dbReference type="ARBA" id="ARBA00004141"/>
    </source>
</evidence>
<accession>N6VH01</accession>
<dbReference type="Pfam" id="PF04956">
    <property type="entry name" value="TrbC"/>
    <property type="match status" value="1"/>
</dbReference>
<feature type="transmembrane region" description="Helical" evidence="2">
    <location>
        <begin position="77"/>
        <end position="102"/>
    </location>
</feature>